<evidence type="ECO:0000313" key="1">
    <source>
        <dbReference type="EMBL" id="WAN69702.1"/>
    </source>
</evidence>
<dbReference type="AlphaFoldDB" id="A0A9Q9SU47"/>
<protein>
    <submittedName>
        <fullName evidence="1">Uncharacterized protein</fullName>
    </submittedName>
</protein>
<sequence length="55" mass="6119">MVITLRNWVCGISPVVSIQPSAVSRQPSADLTQIKQMLTCFIQNAFLINKHVHSP</sequence>
<organism evidence="1">
    <name type="scientific">Moorena producens (strain JHB)</name>
    <dbReference type="NCBI Taxonomy" id="1454205"/>
    <lineage>
        <taxon>Bacteria</taxon>
        <taxon>Bacillati</taxon>
        <taxon>Cyanobacteriota</taxon>
        <taxon>Cyanophyceae</taxon>
        <taxon>Coleofasciculales</taxon>
        <taxon>Coleofasciculaceae</taxon>
        <taxon>Moorena</taxon>
    </lineage>
</organism>
<gene>
    <name evidence="1" type="ORF">BJP36_37040</name>
</gene>
<accession>A0A9Q9SU47</accession>
<dbReference type="EMBL" id="CP017708">
    <property type="protein sequence ID" value="WAN69702.1"/>
    <property type="molecule type" value="Genomic_DNA"/>
</dbReference>
<reference evidence="1" key="2">
    <citation type="submission" date="2022-10" db="EMBL/GenBank/DDBJ databases">
        <authorList>
            <person name="Ngo T.-E."/>
        </authorList>
    </citation>
    <scope>NUCLEOTIDE SEQUENCE</scope>
    <source>
        <strain evidence="1">JHB</strain>
    </source>
</reference>
<proteinExistence type="predicted"/>
<dbReference type="Proteomes" id="UP000176944">
    <property type="component" value="Chromosome"/>
</dbReference>
<name>A0A9Q9SU47_MOOP1</name>
<reference evidence="1" key="1">
    <citation type="journal article" date="2017" name="Proc. Natl. Acad. Sci. U.S.A.">
        <title>Comparative genomics uncovers the prolific and distinctive metabolic potential of the cyanobacterial genus Moorea.</title>
        <authorList>
            <person name="Leao T."/>
            <person name="Castelao G."/>
            <person name="Korobeynikov A."/>
            <person name="Monroe E.A."/>
            <person name="Podell S."/>
            <person name="Glukhov E."/>
            <person name="Allen E.E."/>
            <person name="Gerwick W.H."/>
            <person name="Gerwick L."/>
        </authorList>
    </citation>
    <scope>NUCLEOTIDE SEQUENCE</scope>
    <source>
        <strain evidence="1">JHB</strain>
    </source>
</reference>